<proteinExistence type="predicted"/>
<evidence type="ECO:0000313" key="2">
    <source>
        <dbReference type="EMBL" id="KAB0630887.1"/>
    </source>
</evidence>
<organism evidence="2 3">
    <name type="scientific">Burkholderia stagnalis</name>
    <dbReference type="NCBI Taxonomy" id="1503054"/>
    <lineage>
        <taxon>Bacteria</taxon>
        <taxon>Pseudomonadati</taxon>
        <taxon>Pseudomonadota</taxon>
        <taxon>Betaproteobacteria</taxon>
        <taxon>Burkholderiales</taxon>
        <taxon>Burkholderiaceae</taxon>
        <taxon>Burkholderia</taxon>
        <taxon>Burkholderia cepacia complex</taxon>
    </lineage>
</organism>
<protein>
    <submittedName>
        <fullName evidence="2">Uncharacterized protein</fullName>
    </submittedName>
</protein>
<reference evidence="2 3" key="1">
    <citation type="submission" date="2019-09" db="EMBL/GenBank/DDBJ databases">
        <title>Draft genome sequences of 48 bacterial type strains from the CCUG.</title>
        <authorList>
            <person name="Tunovic T."/>
            <person name="Pineiro-Iglesias B."/>
            <person name="Unosson C."/>
            <person name="Inganas E."/>
            <person name="Ohlen M."/>
            <person name="Cardew S."/>
            <person name="Jensie-Markopoulos S."/>
            <person name="Salva-Serra F."/>
            <person name="Jaen-Luchoro D."/>
            <person name="Karlsson R."/>
            <person name="Svensson-Stadler L."/>
            <person name="Chun J."/>
            <person name="Moore E."/>
        </authorList>
    </citation>
    <scope>NUCLEOTIDE SEQUENCE [LARGE SCALE GENOMIC DNA]</scope>
    <source>
        <strain evidence="2 3">CCUG 65686</strain>
    </source>
</reference>
<sequence length="134" mass="14274">MLMHTSSSDSGFAADLHPRRKSEDRHHTAFASQSQGVYAKIPANFVPIGSRRDGRRFLASFSAAFPGAAQSMGAAYRVMSLSAEIVSPTAIMRKLVRQFATAALAGTSIVLAADMSDKWCRADGRPDGPPGFAT</sequence>
<dbReference type="AlphaFoldDB" id="A0A6L3MJR7"/>
<feature type="compositionally biased region" description="Polar residues" evidence="1">
    <location>
        <begin position="1"/>
        <end position="10"/>
    </location>
</feature>
<dbReference type="EMBL" id="VZOK01000163">
    <property type="protein sequence ID" value="KAB0630887.1"/>
    <property type="molecule type" value="Genomic_DNA"/>
</dbReference>
<name>A0A6L3MJR7_9BURK</name>
<comment type="caution">
    <text evidence="2">The sequence shown here is derived from an EMBL/GenBank/DDBJ whole genome shotgun (WGS) entry which is preliminary data.</text>
</comment>
<dbReference type="RefSeq" id="WP_150999492.1">
    <property type="nucleotide sequence ID" value="NZ_CABVPM010000229.1"/>
</dbReference>
<gene>
    <name evidence="2" type="ORF">F7R25_37065</name>
</gene>
<evidence type="ECO:0000313" key="3">
    <source>
        <dbReference type="Proteomes" id="UP000473470"/>
    </source>
</evidence>
<evidence type="ECO:0000256" key="1">
    <source>
        <dbReference type="SAM" id="MobiDB-lite"/>
    </source>
</evidence>
<feature type="region of interest" description="Disordered" evidence="1">
    <location>
        <begin position="1"/>
        <end position="33"/>
    </location>
</feature>
<dbReference type="Proteomes" id="UP000473470">
    <property type="component" value="Unassembled WGS sequence"/>
</dbReference>
<accession>A0A6L3MJR7</accession>